<dbReference type="SUPFAM" id="SSF53098">
    <property type="entry name" value="Ribonuclease H-like"/>
    <property type="match status" value="1"/>
</dbReference>
<dbReference type="InterPro" id="IPR036397">
    <property type="entry name" value="RNaseH_sf"/>
</dbReference>
<dbReference type="Pfam" id="PF13456">
    <property type="entry name" value="RVT_3"/>
    <property type="match status" value="1"/>
</dbReference>
<accession>A0A2N9FY90</accession>
<dbReference type="AlphaFoldDB" id="A0A2N9FY90"/>
<name>A0A2N9FY90_FAGSY</name>
<organism evidence="3">
    <name type="scientific">Fagus sylvatica</name>
    <name type="common">Beechnut</name>
    <dbReference type="NCBI Taxonomy" id="28930"/>
    <lineage>
        <taxon>Eukaryota</taxon>
        <taxon>Viridiplantae</taxon>
        <taxon>Streptophyta</taxon>
        <taxon>Embryophyta</taxon>
        <taxon>Tracheophyta</taxon>
        <taxon>Spermatophyta</taxon>
        <taxon>Magnoliopsida</taxon>
        <taxon>eudicotyledons</taxon>
        <taxon>Gunneridae</taxon>
        <taxon>Pentapetalae</taxon>
        <taxon>rosids</taxon>
        <taxon>fabids</taxon>
        <taxon>Fagales</taxon>
        <taxon>Fagaceae</taxon>
        <taxon>Fagus</taxon>
    </lineage>
</organism>
<dbReference type="InterPro" id="IPR044730">
    <property type="entry name" value="RNase_H-like_dom_plant"/>
</dbReference>
<feature type="domain" description="RNase H type-1" evidence="1">
    <location>
        <begin position="368"/>
        <end position="490"/>
    </location>
</feature>
<evidence type="ECO:0000259" key="2">
    <source>
        <dbReference type="Pfam" id="PF13966"/>
    </source>
</evidence>
<dbReference type="InterPro" id="IPR012337">
    <property type="entry name" value="RNaseH-like_sf"/>
</dbReference>
<dbReference type="InterPro" id="IPR002156">
    <property type="entry name" value="RNaseH_domain"/>
</dbReference>
<sequence>MNWRGLCADSGGAMGQIRGRFAGSAGRNYANPRWGGGMGFRELQKFNMALLGKQVWLLLHAEDSLLYKVFKGKFFPTGSILEAKPNTRGSYAWNSICRAKSAIASGLRWRIGDGAQVKIWGDKWLLDPNLPKLISAYQVAWWIPQFLRSLTLVCGARDVLLWSDSLDGVFSVRSAYRFLLRADVSDLPGCSSSTQTSMLWKSIWSLPLTPSIRNFLWRACSDALPTKIALWRRNVLPKPFCDQCKRGVEDTMHALWSCPALASVWSTEIWLEPLLSRAFLDFTDLLSSVLASCTQSESALFGSLAWMIWNVRNKKWLQLCGGTLEGINQRADDRMKEFIELQSRGPNRVIPKTAPPWAPPPVGCMKVNYDGAVFSEANKGGIGVIIRNEMGLPMIALSQKIPYPGSSAVMEALALRRALLLAIEMGFQSVVMEGDSEMVVREASMWGAFLSSYGHIIADVQQLAAQMDVCVFSHTRRQANQVAHALARRACNVLDYETWMESVPPELWSVLQNDFVL</sequence>
<dbReference type="PANTHER" id="PTHR47074">
    <property type="entry name" value="BNAC02G40300D PROTEIN"/>
    <property type="match status" value="1"/>
</dbReference>
<dbReference type="EMBL" id="OIVN01001280">
    <property type="protein sequence ID" value="SPC92115.1"/>
    <property type="molecule type" value="Genomic_DNA"/>
</dbReference>
<dbReference type="InterPro" id="IPR026960">
    <property type="entry name" value="RVT-Znf"/>
</dbReference>
<protein>
    <submittedName>
        <fullName evidence="3">Uncharacterized protein</fullName>
    </submittedName>
</protein>
<dbReference type="GO" id="GO:0003676">
    <property type="term" value="F:nucleic acid binding"/>
    <property type="evidence" value="ECO:0007669"/>
    <property type="project" value="InterPro"/>
</dbReference>
<evidence type="ECO:0000313" key="3">
    <source>
        <dbReference type="EMBL" id="SPC92115.1"/>
    </source>
</evidence>
<dbReference type="CDD" id="cd06222">
    <property type="entry name" value="RNase_H_like"/>
    <property type="match status" value="1"/>
</dbReference>
<dbReference type="Pfam" id="PF13966">
    <property type="entry name" value="zf-RVT"/>
    <property type="match status" value="1"/>
</dbReference>
<dbReference type="PANTHER" id="PTHR47074:SF48">
    <property type="entry name" value="POLYNUCLEOTIDYL TRANSFERASE, RIBONUCLEASE H-LIKE SUPERFAMILY PROTEIN"/>
    <property type="match status" value="1"/>
</dbReference>
<feature type="domain" description="Reverse transcriptase zinc-binding" evidence="2">
    <location>
        <begin position="170"/>
        <end position="265"/>
    </location>
</feature>
<proteinExistence type="predicted"/>
<reference evidence="3" key="1">
    <citation type="submission" date="2018-02" db="EMBL/GenBank/DDBJ databases">
        <authorList>
            <person name="Cohen D.B."/>
            <person name="Kent A.D."/>
        </authorList>
    </citation>
    <scope>NUCLEOTIDE SEQUENCE</scope>
</reference>
<dbReference type="GO" id="GO:0004523">
    <property type="term" value="F:RNA-DNA hybrid ribonuclease activity"/>
    <property type="evidence" value="ECO:0007669"/>
    <property type="project" value="InterPro"/>
</dbReference>
<dbReference type="InterPro" id="IPR052929">
    <property type="entry name" value="RNase_H-like_EbsB-rel"/>
</dbReference>
<gene>
    <name evidence="3" type="ORF">FSB_LOCUS19997</name>
</gene>
<evidence type="ECO:0000259" key="1">
    <source>
        <dbReference type="Pfam" id="PF13456"/>
    </source>
</evidence>
<dbReference type="Gene3D" id="3.30.420.10">
    <property type="entry name" value="Ribonuclease H-like superfamily/Ribonuclease H"/>
    <property type="match status" value="1"/>
</dbReference>